<comment type="caution">
    <text evidence="1">The sequence shown here is derived from an EMBL/GenBank/DDBJ whole genome shotgun (WGS) entry which is preliminary data.</text>
</comment>
<proteinExistence type="predicted"/>
<sequence length="97" mass="11375">MGKANQAEHMIIKKFEKALNEKFQELSISQKGLEAFPIIYNMQISEIQDMRCRIKKLFIVDVIKTSTKTAIQYQITTDRGPYWYEIGLKTIPMHTLH</sequence>
<gene>
    <name evidence="1" type="ORF">JJD71_26780</name>
</gene>
<accession>A0ABS1H0A9</accession>
<reference evidence="1 2" key="1">
    <citation type="submission" date="2021-01" db="EMBL/GenBank/DDBJ databases">
        <title>Antibiotic resistance and phylogeny of Pseudomonas spp. isolated over three decades from chicken meat in the Norwegian food chain.</title>
        <authorList>
            <person name="Moen B."/>
        </authorList>
    </citation>
    <scope>NUCLEOTIDE SEQUENCE [LARGE SCALE GENOMIC DNA]</scope>
    <source>
        <strain evidence="1 2">MF6766</strain>
    </source>
</reference>
<protein>
    <submittedName>
        <fullName evidence="1">Uncharacterized protein</fullName>
    </submittedName>
</protein>
<evidence type="ECO:0000313" key="1">
    <source>
        <dbReference type="EMBL" id="MBK3462677.1"/>
    </source>
</evidence>
<organism evidence="1 2">
    <name type="scientific">Pseudomonas haemolytica</name>
    <dbReference type="NCBI Taxonomy" id="2600065"/>
    <lineage>
        <taxon>Bacteria</taxon>
        <taxon>Pseudomonadati</taxon>
        <taxon>Pseudomonadota</taxon>
        <taxon>Gammaproteobacteria</taxon>
        <taxon>Pseudomonadales</taxon>
        <taxon>Pseudomonadaceae</taxon>
        <taxon>Pseudomonas</taxon>
    </lineage>
</organism>
<keyword evidence="2" id="KW-1185">Reference proteome</keyword>
<name>A0ABS1H0A9_9PSED</name>
<dbReference type="RefSeq" id="WP_200657713.1">
    <property type="nucleotide sequence ID" value="NZ_JAENSR010000009.1"/>
</dbReference>
<evidence type="ECO:0000313" key="2">
    <source>
        <dbReference type="Proteomes" id="UP000620382"/>
    </source>
</evidence>
<dbReference type="EMBL" id="JAENSR010000009">
    <property type="protein sequence ID" value="MBK3462677.1"/>
    <property type="molecule type" value="Genomic_DNA"/>
</dbReference>
<dbReference type="Proteomes" id="UP000620382">
    <property type="component" value="Unassembled WGS sequence"/>
</dbReference>